<protein>
    <submittedName>
        <fullName evidence="1">Uncharacterized protein</fullName>
    </submittedName>
</protein>
<keyword evidence="2" id="KW-1185">Reference proteome</keyword>
<evidence type="ECO:0000313" key="2">
    <source>
        <dbReference type="Proteomes" id="UP001157418"/>
    </source>
</evidence>
<reference evidence="1 2" key="1">
    <citation type="submission" date="2022-01" db="EMBL/GenBank/DDBJ databases">
        <authorList>
            <person name="Xiong W."/>
            <person name="Schranz E."/>
        </authorList>
    </citation>
    <scope>NUCLEOTIDE SEQUENCE [LARGE SCALE GENOMIC DNA]</scope>
</reference>
<dbReference type="EMBL" id="CAKMRJ010005523">
    <property type="protein sequence ID" value="CAH1446630.1"/>
    <property type="molecule type" value="Genomic_DNA"/>
</dbReference>
<dbReference type="Proteomes" id="UP001157418">
    <property type="component" value="Unassembled WGS sequence"/>
</dbReference>
<dbReference type="AlphaFoldDB" id="A0AAU9P968"/>
<name>A0AAU9P968_9ASTR</name>
<accession>A0AAU9P968</accession>
<organism evidence="1 2">
    <name type="scientific">Lactuca virosa</name>
    <dbReference type="NCBI Taxonomy" id="75947"/>
    <lineage>
        <taxon>Eukaryota</taxon>
        <taxon>Viridiplantae</taxon>
        <taxon>Streptophyta</taxon>
        <taxon>Embryophyta</taxon>
        <taxon>Tracheophyta</taxon>
        <taxon>Spermatophyta</taxon>
        <taxon>Magnoliopsida</taxon>
        <taxon>eudicotyledons</taxon>
        <taxon>Gunneridae</taxon>
        <taxon>Pentapetalae</taxon>
        <taxon>asterids</taxon>
        <taxon>campanulids</taxon>
        <taxon>Asterales</taxon>
        <taxon>Asteraceae</taxon>
        <taxon>Cichorioideae</taxon>
        <taxon>Cichorieae</taxon>
        <taxon>Lactucinae</taxon>
        <taxon>Lactuca</taxon>
    </lineage>
</organism>
<gene>
    <name evidence="1" type="ORF">LVIROSA_LOCUS32309</name>
</gene>
<sequence length="159" mass="18494">MSGVKNMIVHLNHGKKLDHKSACYEDHGLHHQPFTATSDNDSLSTTTSQVLLHPVLWLLLASNLARRSMVVLRERRRLGMLSTVSKLYSENVVHHRKARLICGMNFNLRHIRVIERFISIKMLLSLLRKMAIWILFWRMLDPIYQQEAIDGLLPKKGLY</sequence>
<evidence type="ECO:0000313" key="1">
    <source>
        <dbReference type="EMBL" id="CAH1446630.1"/>
    </source>
</evidence>
<proteinExistence type="predicted"/>
<comment type="caution">
    <text evidence="1">The sequence shown here is derived from an EMBL/GenBank/DDBJ whole genome shotgun (WGS) entry which is preliminary data.</text>
</comment>